<feature type="transmembrane region" description="Helical" evidence="2">
    <location>
        <begin position="44"/>
        <end position="66"/>
    </location>
</feature>
<keyword evidence="2" id="KW-0472">Membrane</keyword>
<accession>A0A6J7WBR6</accession>
<evidence type="ECO:0000313" key="3">
    <source>
        <dbReference type="EMBL" id="CAB5194507.1"/>
    </source>
</evidence>
<dbReference type="EMBL" id="LR798224">
    <property type="protein sequence ID" value="CAB5194507.1"/>
    <property type="molecule type" value="Genomic_DNA"/>
</dbReference>
<feature type="coiled-coil region" evidence="1">
    <location>
        <begin position="9"/>
        <end position="36"/>
    </location>
</feature>
<gene>
    <name evidence="3" type="ORF">UFOVP176_13</name>
</gene>
<name>A0A6J7WBR6_9CAUD</name>
<reference evidence="3" key="1">
    <citation type="submission" date="2020-05" db="EMBL/GenBank/DDBJ databases">
        <authorList>
            <person name="Chiriac C."/>
            <person name="Salcher M."/>
            <person name="Ghai R."/>
            <person name="Kavagutti S V."/>
        </authorList>
    </citation>
    <scope>NUCLEOTIDE SEQUENCE</scope>
</reference>
<keyword evidence="2" id="KW-0812">Transmembrane</keyword>
<proteinExistence type="predicted"/>
<evidence type="ECO:0000256" key="2">
    <source>
        <dbReference type="SAM" id="Phobius"/>
    </source>
</evidence>
<sequence length="67" mass="7473">MDEVSAREFGKLEGQVDALQVEVSDLRKDVKCLLELANKSKGGFWMGMTIASLIGGFITFFISRLFK</sequence>
<keyword evidence="2" id="KW-1133">Transmembrane helix</keyword>
<evidence type="ECO:0000256" key="1">
    <source>
        <dbReference type="SAM" id="Coils"/>
    </source>
</evidence>
<protein>
    <submittedName>
        <fullName evidence="3">Uncharacterized protein</fullName>
    </submittedName>
</protein>
<keyword evidence="1" id="KW-0175">Coiled coil</keyword>
<organism evidence="3">
    <name type="scientific">uncultured Caudovirales phage</name>
    <dbReference type="NCBI Taxonomy" id="2100421"/>
    <lineage>
        <taxon>Viruses</taxon>
        <taxon>Duplodnaviria</taxon>
        <taxon>Heunggongvirae</taxon>
        <taxon>Uroviricota</taxon>
        <taxon>Caudoviricetes</taxon>
        <taxon>Peduoviridae</taxon>
        <taxon>Maltschvirus</taxon>
        <taxon>Maltschvirus maltsch</taxon>
    </lineage>
</organism>